<keyword evidence="5" id="KW-0472">Membrane</keyword>
<dbReference type="GeneID" id="106462943"/>
<evidence type="ECO:0000256" key="6">
    <source>
        <dbReference type="ARBA" id="ARBA00023170"/>
    </source>
</evidence>
<evidence type="ECO:0000256" key="7">
    <source>
        <dbReference type="ARBA" id="ARBA00023180"/>
    </source>
</evidence>
<dbReference type="Gene3D" id="3.40.50.2300">
    <property type="match status" value="3"/>
</dbReference>
<keyword evidence="6" id="KW-0675">Receptor</keyword>
<feature type="region of interest" description="Disordered" evidence="8">
    <location>
        <begin position="576"/>
        <end position="598"/>
    </location>
</feature>
<keyword evidence="2" id="KW-0812">Transmembrane</keyword>
<feature type="signal peptide" evidence="9">
    <location>
        <begin position="1"/>
        <end position="16"/>
    </location>
</feature>
<dbReference type="InterPro" id="IPR028082">
    <property type="entry name" value="Peripla_BP_I"/>
</dbReference>
<evidence type="ECO:0000256" key="5">
    <source>
        <dbReference type="ARBA" id="ARBA00023136"/>
    </source>
</evidence>
<reference evidence="12" key="1">
    <citation type="submission" date="2025-08" db="UniProtKB">
        <authorList>
            <consortium name="RefSeq"/>
        </authorList>
    </citation>
    <scope>IDENTIFICATION</scope>
    <source>
        <tissue evidence="12">Muscle</tissue>
    </source>
</reference>
<evidence type="ECO:0000259" key="10">
    <source>
        <dbReference type="Pfam" id="PF01094"/>
    </source>
</evidence>
<dbReference type="Proteomes" id="UP000694941">
    <property type="component" value="Unplaced"/>
</dbReference>
<evidence type="ECO:0000256" key="8">
    <source>
        <dbReference type="SAM" id="MobiDB-lite"/>
    </source>
</evidence>
<gene>
    <name evidence="12" type="primary">LOC106462943</name>
</gene>
<name>A0ABM1BAY9_LIMPO</name>
<evidence type="ECO:0000313" key="12">
    <source>
        <dbReference type="RefSeq" id="XP_013778365.1"/>
    </source>
</evidence>
<proteinExistence type="predicted"/>
<keyword evidence="11" id="KW-1185">Reference proteome</keyword>
<protein>
    <submittedName>
        <fullName evidence="12">Atrial natriuretic peptide receptor 1-like</fullName>
    </submittedName>
</protein>
<evidence type="ECO:0000313" key="11">
    <source>
        <dbReference type="Proteomes" id="UP000694941"/>
    </source>
</evidence>
<sequence length="637" mass="71892">MKIVLLMLMYYVVINSELGFPSKIVGNISGRFQARMVSILLSRAGRPFDQELVHPAVAIAQKTIRKFYPNIDLQVVFLNGTNDCTANYAGAMAAEQYYRHYVSGFLGPGCSLALDPVARMAARWSIPICTAAGSNSMFGNKKDFSTLTRLSHTMGGIANTVLSVLRFFGWHHVAILYDGAQGFSSLVASSLERALRRDLKFFFYLHHQEFNSLQKNVPFREMLETAAKSARVFFISANGQKVREILLVAHDLGMGDGEFVFLTVELFKNERSFGNFSWYQLGDTRNQDARRIYDSLFSISIRAPEGPEYQSFVQEVINTSWTVFGTKFTHDAVNFIVAGFHDCVVMYAWALNQTLADGGDPLDGSSIIRKLWNNTFRGGITGDIIINANGDRETDYTLNELDEKSGEMKPVAIYFGFTEKFQLLDGAKIHWPGGRTSPPPDVPSCGFLGDEPMCHSKGYTHKNSIIFRINVNKLIALILKILNKTQSTMATTTKEAENNVALYKITDHAICLNYSQEVQTSLNSSNKKEHYQNKKWSKTTKRRNQNLRALYKMRKSRESEQYMSTVTTFDSIEASAEDNGDESYKASDEAESDPLTKKKRRVSKNLKLWMIQSPASSSMYAVIYERSEQNFMKQLTK</sequence>
<dbReference type="RefSeq" id="XP_013778365.1">
    <property type="nucleotide sequence ID" value="XM_013922911.1"/>
</dbReference>
<evidence type="ECO:0000256" key="1">
    <source>
        <dbReference type="ARBA" id="ARBA00004479"/>
    </source>
</evidence>
<dbReference type="InterPro" id="IPR052612">
    <property type="entry name" value="ANP_Clearance_Receptor"/>
</dbReference>
<accession>A0ABM1BAY9</accession>
<evidence type="ECO:0000256" key="3">
    <source>
        <dbReference type="ARBA" id="ARBA00022729"/>
    </source>
</evidence>
<dbReference type="SUPFAM" id="SSF53822">
    <property type="entry name" value="Periplasmic binding protein-like I"/>
    <property type="match status" value="1"/>
</dbReference>
<dbReference type="InterPro" id="IPR001828">
    <property type="entry name" value="ANF_lig-bd_rcpt"/>
</dbReference>
<keyword evidence="4" id="KW-1133">Transmembrane helix</keyword>
<dbReference type="InterPro" id="IPR001170">
    <property type="entry name" value="ANPR/GUC"/>
</dbReference>
<evidence type="ECO:0000256" key="2">
    <source>
        <dbReference type="ARBA" id="ARBA00022692"/>
    </source>
</evidence>
<evidence type="ECO:0000256" key="4">
    <source>
        <dbReference type="ARBA" id="ARBA00022989"/>
    </source>
</evidence>
<organism evidence="11 12">
    <name type="scientific">Limulus polyphemus</name>
    <name type="common">Atlantic horseshoe crab</name>
    <dbReference type="NCBI Taxonomy" id="6850"/>
    <lineage>
        <taxon>Eukaryota</taxon>
        <taxon>Metazoa</taxon>
        <taxon>Ecdysozoa</taxon>
        <taxon>Arthropoda</taxon>
        <taxon>Chelicerata</taxon>
        <taxon>Merostomata</taxon>
        <taxon>Xiphosura</taxon>
        <taxon>Limulidae</taxon>
        <taxon>Limulus</taxon>
    </lineage>
</organism>
<dbReference type="PANTHER" id="PTHR44755:SF8">
    <property type="entry name" value="RECEPTOR LIGAND BINDING REGION DOMAIN-CONTAINING PROTEIN"/>
    <property type="match status" value="1"/>
</dbReference>
<dbReference type="CDD" id="cd06352">
    <property type="entry name" value="PBP1_NPR_GC-like"/>
    <property type="match status" value="1"/>
</dbReference>
<keyword evidence="7" id="KW-0325">Glycoprotein</keyword>
<keyword evidence="3 9" id="KW-0732">Signal</keyword>
<feature type="chain" id="PRO_5045939441" evidence="9">
    <location>
        <begin position="17"/>
        <end position="637"/>
    </location>
</feature>
<dbReference type="PRINTS" id="PR00255">
    <property type="entry name" value="NATPEPTIDER"/>
</dbReference>
<comment type="subcellular location">
    <subcellularLocation>
        <location evidence="1">Membrane</location>
        <topology evidence="1">Single-pass type I membrane protein</topology>
    </subcellularLocation>
</comment>
<feature type="domain" description="Receptor ligand binding region" evidence="10">
    <location>
        <begin position="54"/>
        <end position="401"/>
    </location>
</feature>
<dbReference type="PANTHER" id="PTHR44755">
    <property type="entry name" value="NATRIURETIC PEPTIDE RECEPTOR 3-RELATED"/>
    <property type="match status" value="1"/>
</dbReference>
<evidence type="ECO:0000256" key="9">
    <source>
        <dbReference type="SAM" id="SignalP"/>
    </source>
</evidence>
<dbReference type="Pfam" id="PF01094">
    <property type="entry name" value="ANF_receptor"/>
    <property type="match status" value="1"/>
</dbReference>